<comment type="caution">
    <text evidence="5">The sequence shown here is derived from an EMBL/GenBank/DDBJ whole genome shotgun (WGS) entry which is preliminary data.</text>
</comment>
<dbReference type="InterPro" id="IPR036322">
    <property type="entry name" value="WD40_repeat_dom_sf"/>
</dbReference>
<dbReference type="Pfam" id="PF00400">
    <property type="entry name" value="WD40"/>
    <property type="match status" value="1"/>
</dbReference>
<dbReference type="InterPro" id="IPR001680">
    <property type="entry name" value="WD40_rpt"/>
</dbReference>
<gene>
    <name evidence="5" type="ORF">GEV33_002476</name>
</gene>
<evidence type="ECO:0000313" key="5">
    <source>
        <dbReference type="EMBL" id="KAH0820315.1"/>
    </source>
</evidence>
<comment type="subcellular location">
    <subcellularLocation>
        <location evidence="1">Nucleus</location>
    </subcellularLocation>
</comment>
<reference evidence="5" key="1">
    <citation type="journal article" date="2020" name="J Insects Food Feed">
        <title>The yellow mealworm (Tenebrio molitor) genome: a resource for the emerging insects as food and feed industry.</title>
        <authorList>
            <person name="Eriksson T."/>
            <person name="Andere A."/>
            <person name="Kelstrup H."/>
            <person name="Emery V."/>
            <person name="Picard C."/>
        </authorList>
    </citation>
    <scope>NUCLEOTIDE SEQUENCE</scope>
    <source>
        <strain evidence="5">Stoneville</strain>
        <tissue evidence="5">Whole head</tissue>
    </source>
</reference>
<evidence type="ECO:0000256" key="1">
    <source>
        <dbReference type="ARBA" id="ARBA00004123"/>
    </source>
</evidence>
<organism evidence="5 6">
    <name type="scientific">Tenebrio molitor</name>
    <name type="common">Yellow mealworm beetle</name>
    <dbReference type="NCBI Taxonomy" id="7067"/>
    <lineage>
        <taxon>Eukaryota</taxon>
        <taxon>Metazoa</taxon>
        <taxon>Ecdysozoa</taxon>
        <taxon>Arthropoda</taxon>
        <taxon>Hexapoda</taxon>
        <taxon>Insecta</taxon>
        <taxon>Pterygota</taxon>
        <taxon>Neoptera</taxon>
        <taxon>Endopterygota</taxon>
        <taxon>Coleoptera</taxon>
        <taxon>Polyphaga</taxon>
        <taxon>Cucujiformia</taxon>
        <taxon>Tenebrionidae</taxon>
        <taxon>Tenebrio</taxon>
    </lineage>
</organism>
<dbReference type="EMBL" id="JABDTM020012246">
    <property type="protein sequence ID" value="KAH0820315.1"/>
    <property type="molecule type" value="Genomic_DNA"/>
</dbReference>
<dbReference type="SUPFAM" id="SSF50978">
    <property type="entry name" value="WD40 repeat-like"/>
    <property type="match status" value="1"/>
</dbReference>
<evidence type="ECO:0000256" key="4">
    <source>
        <dbReference type="ARBA" id="ARBA00023242"/>
    </source>
</evidence>
<keyword evidence="2" id="KW-0853">WD repeat</keyword>
<dbReference type="GO" id="GO:0031080">
    <property type="term" value="C:nuclear pore outer ring"/>
    <property type="evidence" value="ECO:0007669"/>
    <property type="project" value="TreeGrafter"/>
</dbReference>
<dbReference type="PANTHER" id="PTHR22652">
    <property type="entry name" value="NUCLEOPORIN NUP43"/>
    <property type="match status" value="1"/>
</dbReference>
<proteinExistence type="predicted"/>
<keyword evidence="6" id="KW-1185">Reference proteome</keyword>
<evidence type="ECO:0000313" key="6">
    <source>
        <dbReference type="Proteomes" id="UP000719412"/>
    </source>
</evidence>
<evidence type="ECO:0000256" key="3">
    <source>
        <dbReference type="ARBA" id="ARBA00022737"/>
    </source>
</evidence>
<dbReference type="SMART" id="SM00320">
    <property type="entry name" value="WD40"/>
    <property type="match status" value="6"/>
</dbReference>
<dbReference type="InterPro" id="IPR015943">
    <property type="entry name" value="WD40/YVTN_repeat-like_dom_sf"/>
</dbReference>
<protein>
    <recommendedName>
        <fullName evidence="7">Nucleoporin Nup43</fullName>
    </recommendedName>
</protein>
<dbReference type="Gene3D" id="2.130.10.10">
    <property type="entry name" value="YVTN repeat-like/Quinoprotein amine dehydrogenase"/>
    <property type="match status" value="1"/>
</dbReference>
<keyword evidence="4" id="KW-0539">Nucleus</keyword>
<accession>A0A8J6HKB4</accession>
<evidence type="ECO:0000256" key="2">
    <source>
        <dbReference type="ARBA" id="ARBA00022574"/>
    </source>
</evidence>
<name>A0A8J6HKB4_TENMO</name>
<keyword evidence="3" id="KW-0677">Repeat</keyword>
<evidence type="ECO:0008006" key="7">
    <source>
        <dbReference type="Google" id="ProtNLM"/>
    </source>
</evidence>
<sequence length="364" mass="40584">MSSVAVCLTRMCVFRADLCFTFTEQRSHSSHLISSGVVCFDRTCDFNWDNYQNSIKLWDFQENEEDAEVYPFPVAECPHKGDVTEAKFLNADTFVTTSSLGSVHLMKIVSEHGIEPVIESKINWENIHNFPNGEISPCTSFSTYDNDVATVGEDGTINLLNSQNQNVVRKIDNADSCSIHCVTFLKHSEILTGNLRGHLKIFDIRAPKNEPTTTFMLSGTQVSPLCLQHHPTQRHLVVAGDEEGSITIWDLRQNTYPVNLLDAHEGGVAEIRFHPDQPDQLFTCSSAGDVWHWSPKSGGIASVGLGTAENVWLASETIKNKLDVFTLMPKLHKPINSLDVNRNKVICGCDNEAIYLINGVNIFK</sequence>
<reference evidence="5" key="2">
    <citation type="submission" date="2021-08" db="EMBL/GenBank/DDBJ databases">
        <authorList>
            <person name="Eriksson T."/>
        </authorList>
    </citation>
    <scope>NUCLEOTIDE SEQUENCE</scope>
    <source>
        <strain evidence="5">Stoneville</strain>
        <tissue evidence="5">Whole head</tissue>
    </source>
</reference>
<dbReference type="AlphaFoldDB" id="A0A8J6HKB4"/>
<dbReference type="PANTHER" id="PTHR22652:SF0">
    <property type="entry name" value="NUCLEOPORIN NUP43"/>
    <property type="match status" value="1"/>
</dbReference>
<dbReference type="Proteomes" id="UP000719412">
    <property type="component" value="Unassembled WGS sequence"/>
</dbReference>